<name>A0A9N9VGJ7_9HYPO</name>
<reference evidence="1" key="1">
    <citation type="submission" date="2021-10" db="EMBL/GenBank/DDBJ databases">
        <authorList>
            <person name="Piombo E."/>
        </authorList>
    </citation>
    <scope>NUCLEOTIDE SEQUENCE</scope>
</reference>
<comment type="caution">
    <text evidence="1">The sequence shown here is derived from an EMBL/GenBank/DDBJ whole genome shotgun (WGS) entry which is preliminary data.</text>
</comment>
<protein>
    <submittedName>
        <fullName evidence="1">Uncharacterized protein</fullName>
    </submittedName>
</protein>
<dbReference type="EMBL" id="CABFNQ020000715">
    <property type="protein sequence ID" value="CAH0025847.1"/>
    <property type="molecule type" value="Genomic_DNA"/>
</dbReference>
<proteinExistence type="predicted"/>
<evidence type="ECO:0000313" key="2">
    <source>
        <dbReference type="Proteomes" id="UP000696573"/>
    </source>
</evidence>
<keyword evidence="2" id="KW-1185">Reference proteome</keyword>
<accession>A0A9N9VGJ7</accession>
<dbReference type="Proteomes" id="UP000696573">
    <property type="component" value="Unassembled WGS sequence"/>
</dbReference>
<dbReference type="OrthoDB" id="5121786at2759"/>
<gene>
    <name evidence="1" type="ORF">CRHIZ90672A_00008552</name>
</gene>
<feature type="non-terminal residue" evidence="1">
    <location>
        <position position="1"/>
    </location>
</feature>
<dbReference type="AlphaFoldDB" id="A0A9N9VGJ7"/>
<sequence length="68" mass="7963">MLGHLFETRDRDMLVCISLNKTTFRLLHLQNVREDTVETAHAAIERLLDELKVYDDTHDEDVSPRRGL</sequence>
<evidence type="ECO:0000313" key="1">
    <source>
        <dbReference type="EMBL" id="CAH0025847.1"/>
    </source>
</evidence>
<organism evidence="1 2">
    <name type="scientific">Clonostachys rhizophaga</name>
    <dbReference type="NCBI Taxonomy" id="160324"/>
    <lineage>
        <taxon>Eukaryota</taxon>
        <taxon>Fungi</taxon>
        <taxon>Dikarya</taxon>
        <taxon>Ascomycota</taxon>
        <taxon>Pezizomycotina</taxon>
        <taxon>Sordariomycetes</taxon>
        <taxon>Hypocreomycetidae</taxon>
        <taxon>Hypocreales</taxon>
        <taxon>Bionectriaceae</taxon>
        <taxon>Clonostachys</taxon>
    </lineage>
</organism>